<keyword evidence="1" id="KW-0812">Transmembrane</keyword>
<reference evidence="2" key="1">
    <citation type="submission" date="2019-08" db="EMBL/GenBank/DDBJ databases">
        <authorList>
            <person name="Kucharzyk K."/>
            <person name="Murdoch R.W."/>
            <person name="Higgins S."/>
            <person name="Loffler F."/>
        </authorList>
    </citation>
    <scope>NUCLEOTIDE SEQUENCE</scope>
</reference>
<sequence length="124" mass="14163">MELLINFWNSYGIAYLVLFFLIVVIIPTIMETIKKKGGLAKKLPACVYWLISLIFTIAAVWYIDNAPGLGLLIHSWYGMPLHLLICWWIQKDSNMIIVKRVWKALVARSERKLQADLNGDGTIG</sequence>
<evidence type="ECO:0000313" key="2">
    <source>
        <dbReference type="EMBL" id="MPM78563.1"/>
    </source>
</evidence>
<keyword evidence="1" id="KW-1133">Transmembrane helix</keyword>
<dbReference type="EMBL" id="VSSQ01028731">
    <property type="protein sequence ID" value="MPM78563.1"/>
    <property type="molecule type" value="Genomic_DNA"/>
</dbReference>
<feature type="transmembrane region" description="Helical" evidence="1">
    <location>
        <begin position="45"/>
        <end position="63"/>
    </location>
</feature>
<organism evidence="2">
    <name type="scientific">bioreactor metagenome</name>
    <dbReference type="NCBI Taxonomy" id="1076179"/>
    <lineage>
        <taxon>unclassified sequences</taxon>
        <taxon>metagenomes</taxon>
        <taxon>ecological metagenomes</taxon>
    </lineage>
</organism>
<proteinExistence type="predicted"/>
<name>A0A645CNP0_9ZZZZ</name>
<protein>
    <submittedName>
        <fullName evidence="2">Uncharacterized protein</fullName>
    </submittedName>
</protein>
<keyword evidence="1" id="KW-0472">Membrane</keyword>
<accession>A0A645CNP0</accession>
<dbReference type="AlphaFoldDB" id="A0A645CNP0"/>
<comment type="caution">
    <text evidence="2">The sequence shown here is derived from an EMBL/GenBank/DDBJ whole genome shotgun (WGS) entry which is preliminary data.</text>
</comment>
<evidence type="ECO:0000256" key="1">
    <source>
        <dbReference type="SAM" id="Phobius"/>
    </source>
</evidence>
<gene>
    <name evidence="2" type="ORF">SDC9_125574</name>
</gene>
<feature type="transmembrane region" description="Helical" evidence="1">
    <location>
        <begin position="69"/>
        <end position="89"/>
    </location>
</feature>
<feature type="transmembrane region" description="Helical" evidence="1">
    <location>
        <begin position="12"/>
        <end position="33"/>
    </location>
</feature>